<dbReference type="InterPro" id="IPR014757">
    <property type="entry name" value="Tscrpt_reg_IclR_C"/>
</dbReference>
<comment type="function">
    <text evidence="5">May be an activator protein for the gylABX operon.</text>
</comment>
<dbReference type="InterPro" id="IPR050707">
    <property type="entry name" value="HTH_MetabolicPath_Reg"/>
</dbReference>
<feature type="domain" description="HTH iclR-type" evidence="7">
    <location>
        <begin position="5"/>
        <end position="67"/>
    </location>
</feature>
<dbReference type="GO" id="GO:0006071">
    <property type="term" value="P:glycerol metabolic process"/>
    <property type="evidence" value="ECO:0007669"/>
    <property type="project" value="UniProtKB-KW"/>
</dbReference>
<accession>A0A3N1CTE0</accession>
<evidence type="ECO:0000259" key="7">
    <source>
        <dbReference type="PROSITE" id="PS51077"/>
    </source>
</evidence>
<dbReference type="Gene3D" id="1.10.10.10">
    <property type="entry name" value="Winged helix-like DNA-binding domain superfamily/Winged helix DNA-binding domain"/>
    <property type="match status" value="1"/>
</dbReference>
<dbReference type="AlphaFoldDB" id="A0A3N1CTE0"/>
<keyword evidence="4" id="KW-0804">Transcription</keyword>
<evidence type="ECO:0000313" key="8">
    <source>
        <dbReference type="EMBL" id="ROO84589.1"/>
    </source>
</evidence>
<keyword evidence="2" id="KW-0805">Transcription regulation</keyword>
<dbReference type="SMART" id="SM00346">
    <property type="entry name" value="HTH_ICLR"/>
    <property type="match status" value="1"/>
</dbReference>
<sequence>MAEGAQAVGRALGVLRCFADEGHALGASDLARRLELPTSTAFRLARALVAEGFLEQDPRTSRYRLGPAVAELGRRSFHQRGLHRAAPELAHLAKETGCPVDLALRDGADALILLGGPSGTGQRVRHPLPATAQGRVLAAFATPAPGGDLADVRAAGHAVHADEPGSGRVALAVPVLDHRGAARYALAVRPQEARLSARQDWLLARARICARSLETALLPPDERRQGAFPW</sequence>
<evidence type="ECO:0000256" key="1">
    <source>
        <dbReference type="ARBA" id="ARBA00022798"/>
    </source>
</evidence>
<organism evidence="8 9">
    <name type="scientific">Actinocorallia herbida</name>
    <dbReference type="NCBI Taxonomy" id="58109"/>
    <lineage>
        <taxon>Bacteria</taxon>
        <taxon>Bacillati</taxon>
        <taxon>Actinomycetota</taxon>
        <taxon>Actinomycetes</taxon>
        <taxon>Streptosporangiales</taxon>
        <taxon>Thermomonosporaceae</taxon>
        <taxon>Actinocorallia</taxon>
    </lineage>
</organism>
<gene>
    <name evidence="8" type="ORF">EDD29_2116</name>
</gene>
<keyword evidence="1" id="KW-0319">Glycerol metabolism</keyword>
<dbReference type="Pfam" id="PF01614">
    <property type="entry name" value="IclR_C"/>
    <property type="match status" value="1"/>
</dbReference>
<dbReference type="InterPro" id="IPR036390">
    <property type="entry name" value="WH_DNA-bd_sf"/>
</dbReference>
<dbReference type="FunFam" id="1.10.10.10:FF:000056">
    <property type="entry name" value="IclR family transcriptional regulator"/>
    <property type="match status" value="1"/>
</dbReference>
<name>A0A3N1CTE0_9ACTN</name>
<dbReference type="InterPro" id="IPR029016">
    <property type="entry name" value="GAF-like_dom_sf"/>
</dbReference>
<dbReference type="RefSeq" id="WP_123664188.1">
    <property type="nucleotide sequence ID" value="NZ_RJKE01000001.1"/>
</dbReference>
<dbReference type="PANTHER" id="PTHR30136">
    <property type="entry name" value="HELIX-TURN-HELIX TRANSCRIPTIONAL REGULATOR, ICLR FAMILY"/>
    <property type="match status" value="1"/>
</dbReference>
<comment type="caution">
    <text evidence="8">The sequence shown here is derived from an EMBL/GenBank/DDBJ whole genome shotgun (WGS) entry which is preliminary data.</text>
</comment>
<evidence type="ECO:0000256" key="4">
    <source>
        <dbReference type="ARBA" id="ARBA00023163"/>
    </source>
</evidence>
<dbReference type="EMBL" id="RJKE01000001">
    <property type="protein sequence ID" value="ROO84589.1"/>
    <property type="molecule type" value="Genomic_DNA"/>
</dbReference>
<dbReference type="InterPro" id="IPR036388">
    <property type="entry name" value="WH-like_DNA-bd_sf"/>
</dbReference>
<protein>
    <recommendedName>
        <fullName evidence="6">Glycerol operon regulatory protein</fullName>
    </recommendedName>
</protein>
<dbReference type="OrthoDB" id="4474604at2"/>
<dbReference type="SUPFAM" id="SSF46785">
    <property type="entry name" value="Winged helix' DNA-binding domain"/>
    <property type="match status" value="1"/>
</dbReference>
<evidence type="ECO:0000256" key="5">
    <source>
        <dbReference type="ARBA" id="ARBA00058938"/>
    </source>
</evidence>
<dbReference type="PROSITE" id="PS51077">
    <property type="entry name" value="HTH_ICLR"/>
    <property type="match status" value="1"/>
</dbReference>
<evidence type="ECO:0000313" key="9">
    <source>
        <dbReference type="Proteomes" id="UP000272400"/>
    </source>
</evidence>
<evidence type="ECO:0000256" key="6">
    <source>
        <dbReference type="ARBA" id="ARBA00070406"/>
    </source>
</evidence>
<dbReference type="Proteomes" id="UP000272400">
    <property type="component" value="Unassembled WGS sequence"/>
</dbReference>
<dbReference type="PANTHER" id="PTHR30136:SF35">
    <property type="entry name" value="HTH-TYPE TRANSCRIPTIONAL REGULATOR RV1719"/>
    <property type="match status" value="1"/>
</dbReference>
<evidence type="ECO:0000256" key="2">
    <source>
        <dbReference type="ARBA" id="ARBA00023015"/>
    </source>
</evidence>
<dbReference type="GO" id="GO:0045892">
    <property type="term" value="P:negative regulation of DNA-templated transcription"/>
    <property type="evidence" value="ECO:0007669"/>
    <property type="project" value="TreeGrafter"/>
</dbReference>
<dbReference type="GO" id="GO:0003700">
    <property type="term" value="F:DNA-binding transcription factor activity"/>
    <property type="evidence" value="ECO:0007669"/>
    <property type="project" value="TreeGrafter"/>
</dbReference>
<dbReference type="InterPro" id="IPR005471">
    <property type="entry name" value="Tscrpt_reg_IclR_N"/>
</dbReference>
<reference evidence="8 9" key="1">
    <citation type="submission" date="2018-11" db="EMBL/GenBank/DDBJ databases">
        <title>Sequencing the genomes of 1000 actinobacteria strains.</title>
        <authorList>
            <person name="Klenk H.-P."/>
        </authorList>
    </citation>
    <scope>NUCLEOTIDE SEQUENCE [LARGE SCALE GENOMIC DNA]</scope>
    <source>
        <strain evidence="8 9">DSM 44254</strain>
    </source>
</reference>
<dbReference type="GO" id="GO:0003677">
    <property type="term" value="F:DNA binding"/>
    <property type="evidence" value="ECO:0007669"/>
    <property type="project" value="UniProtKB-KW"/>
</dbReference>
<keyword evidence="9" id="KW-1185">Reference proteome</keyword>
<dbReference type="Pfam" id="PF09339">
    <property type="entry name" value="HTH_IclR"/>
    <property type="match status" value="1"/>
</dbReference>
<dbReference type="Gene3D" id="3.30.450.40">
    <property type="match status" value="2"/>
</dbReference>
<dbReference type="SUPFAM" id="SSF55781">
    <property type="entry name" value="GAF domain-like"/>
    <property type="match status" value="1"/>
</dbReference>
<evidence type="ECO:0000256" key="3">
    <source>
        <dbReference type="ARBA" id="ARBA00023125"/>
    </source>
</evidence>
<keyword evidence="3" id="KW-0238">DNA-binding</keyword>
<proteinExistence type="predicted"/>